<dbReference type="PANTHER" id="PTHR48081">
    <property type="entry name" value="AB HYDROLASE SUPERFAMILY PROTEIN C4A8.06C"/>
    <property type="match status" value="1"/>
</dbReference>
<dbReference type="GO" id="GO:0016787">
    <property type="term" value="F:hydrolase activity"/>
    <property type="evidence" value="ECO:0007669"/>
    <property type="project" value="UniProtKB-KW"/>
</dbReference>
<evidence type="ECO:0000259" key="7">
    <source>
        <dbReference type="Pfam" id="PF20434"/>
    </source>
</evidence>
<evidence type="ECO:0000313" key="9">
    <source>
        <dbReference type="Proteomes" id="UP001055712"/>
    </source>
</evidence>
<accession>A0A9D4YTZ2</accession>
<name>A0A9D4YTZ2_CHLVU</name>
<evidence type="ECO:0000256" key="3">
    <source>
        <dbReference type="ARBA" id="ARBA00038928"/>
    </source>
</evidence>
<dbReference type="Proteomes" id="UP001055712">
    <property type="component" value="Unassembled WGS sequence"/>
</dbReference>
<evidence type="ECO:0000256" key="1">
    <source>
        <dbReference type="ARBA" id="ARBA00022801"/>
    </source>
</evidence>
<dbReference type="OrthoDB" id="6495301at2759"/>
<dbReference type="InterPro" id="IPR049492">
    <property type="entry name" value="BD-FAE-like_dom"/>
</dbReference>
<evidence type="ECO:0000256" key="6">
    <source>
        <dbReference type="SAM" id="Phobius"/>
    </source>
</evidence>
<dbReference type="InterPro" id="IPR029058">
    <property type="entry name" value="AB_hydrolase_fold"/>
</dbReference>
<keyword evidence="6" id="KW-1133">Transmembrane helix</keyword>
<dbReference type="PANTHER" id="PTHR48081:SF33">
    <property type="entry name" value="KYNURENINE FORMAMIDASE"/>
    <property type="match status" value="1"/>
</dbReference>
<keyword evidence="6" id="KW-0812">Transmembrane</keyword>
<dbReference type="EMBL" id="SIDB01000011">
    <property type="protein sequence ID" value="KAI3426150.1"/>
    <property type="molecule type" value="Genomic_DNA"/>
</dbReference>
<comment type="caution">
    <text evidence="8">The sequence shown here is derived from an EMBL/GenBank/DDBJ whole genome shotgun (WGS) entry which is preliminary data.</text>
</comment>
<evidence type="ECO:0000256" key="2">
    <source>
        <dbReference type="ARBA" id="ARBA00038028"/>
    </source>
</evidence>
<dbReference type="Pfam" id="PF20434">
    <property type="entry name" value="BD-FAE"/>
    <property type="match status" value="1"/>
</dbReference>
<organism evidence="8 9">
    <name type="scientific">Chlorella vulgaris</name>
    <name type="common">Green alga</name>
    <dbReference type="NCBI Taxonomy" id="3077"/>
    <lineage>
        <taxon>Eukaryota</taxon>
        <taxon>Viridiplantae</taxon>
        <taxon>Chlorophyta</taxon>
        <taxon>core chlorophytes</taxon>
        <taxon>Trebouxiophyceae</taxon>
        <taxon>Chlorellales</taxon>
        <taxon>Chlorellaceae</taxon>
        <taxon>Chlorella clade</taxon>
        <taxon>Chlorella</taxon>
    </lineage>
</organism>
<reference evidence="8" key="1">
    <citation type="journal article" date="2019" name="Plant J.">
        <title>Chlorella vulgaris genome assembly and annotation reveals the molecular basis for metabolic acclimation to high light conditions.</title>
        <authorList>
            <person name="Cecchin M."/>
            <person name="Marcolungo L."/>
            <person name="Rossato M."/>
            <person name="Girolomoni L."/>
            <person name="Cosentino E."/>
            <person name="Cuine S."/>
            <person name="Li-Beisson Y."/>
            <person name="Delledonne M."/>
            <person name="Ballottari M."/>
        </authorList>
    </citation>
    <scope>NUCLEOTIDE SEQUENCE</scope>
    <source>
        <strain evidence="8">211/11P</strain>
    </source>
</reference>
<dbReference type="AlphaFoldDB" id="A0A9D4YTZ2"/>
<dbReference type="InterPro" id="IPR050300">
    <property type="entry name" value="GDXG_lipolytic_enzyme"/>
</dbReference>
<dbReference type="EC" id="3.1.1.n2" evidence="3"/>
<keyword evidence="6" id="KW-0472">Membrane</keyword>
<sequence>MSTPTTTRRKPLAPLPLSQTGPFDSAEDLSRQGSGEDVFSPSRMAQQFGRMASEGLNRDRERAGLLSPEAQAQLPHPTMMEQWGARMSDLALISKLAAQLSMYLGIGWRWCVSFWCLVLFSVLLLPGFLQMVVFYFVSPRVLRSIPYGLQPRNRLDIFLPRKEWRQRGPRRTVIFVTGGAWTIGYKAWGALLARRLSQRGVLVFCLDYRNFPQGNASDMLEDVNTGIAWVLRNATAFGGDGRSFHLVGQSAGGQLAALALIAQVHQQQQQQPTVGSSPAWDPSMIGGFVGVSGTYNLYALADHLHKRGLYRNLFEAIHSLDGKPKLRELSPTYLIRKVGESVGRHLPPVLILHGTADKSVPMEVAVEFVAALKEAGADAQLKLYAGKTHTKPIVEDPMRGGRDELMDDVLSMVVGSECHNRQMAMLPSFLIDLASMVCPF</sequence>
<keyword evidence="1" id="KW-0378">Hydrolase</keyword>
<proteinExistence type="inferred from homology"/>
<evidence type="ECO:0000313" key="8">
    <source>
        <dbReference type="EMBL" id="KAI3426150.1"/>
    </source>
</evidence>
<gene>
    <name evidence="8" type="ORF">D9Q98_008527</name>
</gene>
<feature type="region of interest" description="Disordered" evidence="5">
    <location>
        <begin position="1"/>
        <end position="40"/>
    </location>
</feature>
<protein>
    <recommendedName>
        <fullName evidence="3">protein-S-isoprenylcysteine alpha-carbonyl methylesterase</fullName>
        <ecNumber evidence="3">3.1.1.n2</ecNumber>
    </recommendedName>
</protein>
<comment type="similarity">
    <text evidence="2">Belongs to the AB hydrolase superfamily. Isoprenylcysteine methylesterase family.</text>
</comment>
<dbReference type="Gene3D" id="3.40.50.1820">
    <property type="entry name" value="alpha/beta hydrolase"/>
    <property type="match status" value="1"/>
</dbReference>
<feature type="transmembrane region" description="Helical" evidence="6">
    <location>
        <begin position="112"/>
        <end position="137"/>
    </location>
</feature>
<dbReference type="SUPFAM" id="SSF53474">
    <property type="entry name" value="alpha/beta-Hydrolases"/>
    <property type="match status" value="1"/>
</dbReference>
<comment type="catalytic activity">
    <reaction evidence="4">
        <text>[protein]-C-terminal S-[(2E,6E)-farnesyl]-L-cysteine methyl ester + H2O = [protein]-C-terminal S-[(2E,6E)-farnesyl]-L-cysteine + methanol + H(+)</text>
        <dbReference type="Rhea" id="RHEA:48520"/>
        <dbReference type="Rhea" id="RHEA-COMP:12125"/>
        <dbReference type="Rhea" id="RHEA-COMP:12126"/>
        <dbReference type="ChEBI" id="CHEBI:15377"/>
        <dbReference type="ChEBI" id="CHEBI:15378"/>
        <dbReference type="ChEBI" id="CHEBI:17790"/>
        <dbReference type="ChEBI" id="CHEBI:90510"/>
        <dbReference type="ChEBI" id="CHEBI:90511"/>
        <dbReference type="EC" id="3.1.1.n2"/>
    </reaction>
</comment>
<evidence type="ECO:0000256" key="5">
    <source>
        <dbReference type="SAM" id="MobiDB-lite"/>
    </source>
</evidence>
<reference evidence="8" key="2">
    <citation type="submission" date="2020-11" db="EMBL/GenBank/DDBJ databases">
        <authorList>
            <person name="Cecchin M."/>
            <person name="Marcolungo L."/>
            <person name="Rossato M."/>
            <person name="Girolomoni L."/>
            <person name="Cosentino E."/>
            <person name="Cuine S."/>
            <person name="Li-Beisson Y."/>
            <person name="Delledonne M."/>
            <person name="Ballottari M."/>
        </authorList>
    </citation>
    <scope>NUCLEOTIDE SEQUENCE</scope>
    <source>
        <strain evidence="8">211/11P</strain>
        <tissue evidence="8">Whole cell</tissue>
    </source>
</reference>
<keyword evidence="9" id="KW-1185">Reference proteome</keyword>
<evidence type="ECO:0000256" key="4">
    <source>
        <dbReference type="ARBA" id="ARBA00049507"/>
    </source>
</evidence>
<feature type="domain" description="BD-FAE-like" evidence="7">
    <location>
        <begin position="155"/>
        <end position="372"/>
    </location>
</feature>